<feature type="transmembrane region" description="Helical" evidence="8">
    <location>
        <begin position="360"/>
        <end position="379"/>
    </location>
</feature>
<feature type="transmembrane region" description="Helical" evidence="8">
    <location>
        <begin position="98"/>
        <end position="117"/>
    </location>
</feature>
<feature type="transmembrane region" description="Helical" evidence="8">
    <location>
        <begin position="391"/>
        <end position="418"/>
    </location>
</feature>
<feature type="transmembrane region" description="Helical" evidence="8">
    <location>
        <begin position="188"/>
        <end position="212"/>
    </location>
</feature>
<feature type="transmembrane region" description="Helical" evidence="8">
    <location>
        <begin position="424"/>
        <end position="448"/>
    </location>
</feature>
<dbReference type="InterPro" id="IPR004812">
    <property type="entry name" value="Efflux_drug-R_Bcr/CmlA"/>
</dbReference>
<feature type="transmembrane region" description="Helical" evidence="8">
    <location>
        <begin position="272"/>
        <end position="292"/>
    </location>
</feature>
<evidence type="ECO:0000256" key="2">
    <source>
        <dbReference type="ARBA" id="ARBA00006236"/>
    </source>
</evidence>
<name>A0ABX8BT28_9ACTN</name>
<dbReference type="Proteomes" id="UP000676079">
    <property type="component" value="Chromosome"/>
</dbReference>
<evidence type="ECO:0000256" key="3">
    <source>
        <dbReference type="ARBA" id="ARBA00022448"/>
    </source>
</evidence>
<evidence type="ECO:0000256" key="6">
    <source>
        <dbReference type="ARBA" id="ARBA00022989"/>
    </source>
</evidence>
<dbReference type="PROSITE" id="PS00216">
    <property type="entry name" value="SUGAR_TRANSPORT_1"/>
    <property type="match status" value="1"/>
</dbReference>
<dbReference type="CDD" id="cd17320">
    <property type="entry name" value="MFS_MdfA_MDR_like"/>
    <property type="match status" value="1"/>
</dbReference>
<protein>
    <submittedName>
        <fullName evidence="10">Multidrug effflux MFS transporter</fullName>
    </submittedName>
</protein>
<dbReference type="Pfam" id="PF07690">
    <property type="entry name" value="MFS_1"/>
    <property type="match status" value="1"/>
</dbReference>
<sequence>MEWPLSGALPRAGALFALCTSLPRSRRDLLEWPVQSPNSPDTVPGPVAAEGAPPVRARRSVVLLVLVLGVLAAVGPLATDMYLPAFPQIAEDLGASEAQIQLTLTSIMLGLAVGQLVIGPMSDAWGRRVPLLVGGAVFTVTSVLCVFVPDVTLFVVLRFVQGVAGAAGAVISRAVVRDLFKGDDAVRFFSRLALVMMLAPLLAPLAGAQLLLVGPWQLSFWVLAAMSAVSFVLVLLWLPESLPVAERRAQGPRVLGATVAGLVRQARFVGPVLTLGLGFGMLFTYVSAFSFVAQQELGVSAQTYAWLFAVNSLGMLAGTQVNGFLVGRMETLRRLGLGLVVGLSAVSGLLVAAVSGVASLWLVVALLALMMFSTGFIMPNATVTALDGQPAAVAGTASALMGALQFALGGGVAALAGLTPSGEASLVSMSVVMVGAAALAGVAFLWTVRSAVRARV</sequence>
<feature type="domain" description="Major facilitator superfamily (MFS) profile" evidence="9">
    <location>
        <begin position="61"/>
        <end position="453"/>
    </location>
</feature>
<evidence type="ECO:0000313" key="11">
    <source>
        <dbReference type="Proteomes" id="UP000676079"/>
    </source>
</evidence>
<dbReference type="InterPro" id="IPR036259">
    <property type="entry name" value="MFS_trans_sf"/>
</dbReference>
<comment type="subcellular location">
    <subcellularLocation>
        <location evidence="1">Cell membrane</location>
        <topology evidence="1">Multi-pass membrane protein</topology>
    </subcellularLocation>
</comment>
<evidence type="ECO:0000256" key="7">
    <source>
        <dbReference type="ARBA" id="ARBA00023136"/>
    </source>
</evidence>
<accession>A0ABX8BT28</accession>
<keyword evidence="11" id="KW-1185">Reference proteome</keyword>
<dbReference type="InterPro" id="IPR011701">
    <property type="entry name" value="MFS"/>
</dbReference>
<dbReference type="SUPFAM" id="SSF103473">
    <property type="entry name" value="MFS general substrate transporter"/>
    <property type="match status" value="1"/>
</dbReference>
<dbReference type="NCBIfam" id="TIGR00710">
    <property type="entry name" value="efflux_Bcr_CflA"/>
    <property type="match status" value="1"/>
</dbReference>
<dbReference type="EMBL" id="CP074133">
    <property type="protein sequence ID" value="QUX25395.1"/>
    <property type="molecule type" value="Genomic_DNA"/>
</dbReference>
<keyword evidence="5 8" id="KW-0812">Transmembrane</keyword>
<evidence type="ECO:0000256" key="8">
    <source>
        <dbReference type="SAM" id="Phobius"/>
    </source>
</evidence>
<evidence type="ECO:0000256" key="1">
    <source>
        <dbReference type="ARBA" id="ARBA00004651"/>
    </source>
</evidence>
<comment type="similarity">
    <text evidence="2">Belongs to the major facilitator superfamily. Bcr/CmlA family.</text>
</comment>
<keyword evidence="7 8" id="KW-0472">Membrane</keyword>
<feature type="transmembrane region" description="Helical" evidence="8">
    <location>
        <begin position="304"/>
        <end position="325"/>
    </location>
</feature>
<organism evidence="10 11">
    <name type="scientific">Nocardiopsis changdeensis</name>
    <dbReference type="NCBI Taxonomy" id="2831969"/>
    <lineage>
        <taxon>Bacteria</taxon>
        <taxon>Bacillati</taxon>
        <taxon>Actinomycetota</taxon>
        <taxon>Actinomycetes</taxon>
        <taxon>Streptosporangiales</taxon>
        <taxon>Nocardiopsidaceae</taxon>
        <taxon>Nocardiopsis</taxon>
    </lineage>
</organism>
<dbReference type="PANTHER" id="PTHR23502:SF132">
    <property type="entry name" value="POLYAMINE TRANSPORTER 2-RELATED"/>
    <property type="match status" value="1"/>
</dbReference>
<evidence type="ECO:0000259" key="9">
    <source>
        <dbReference type="PROSITE" id="PS50850"/>
    </source>
</evidence>
<feature type="transmembrane region" description="Helical" evidence="8">
    <location>
        <begin position="337"/>
        <end position="354"/>
    </location>
</feature>
<gene>
    <name evidence="10" type="ORF">KGD84_14785</name>
</gene>
<feature type="transmembrane region" description="Helical" evidence="8">
    <location>
        <begin position="61"/>
        <end position="78"/>
    </location>
</feature>
<keyword evidence="4" id="KW-1003">Cell membrane</keyword>
<reference evidence="10 11" key="1">
    <citation type="submission" date="2021-05" db="EMBL/GenBank/DDBJ databases">
        <title>Direct Submission.</title>
        <authorList>
            <person name="Li K."/>
            <person name="Gao J."/>
        </authorList>
    </citation>
    <scope>NUCLEOTIDE SEQUENCE [LARGE SCALE GENOMIC DNA]</scope>
    <source>
        <strain evidence="10 11">Mg02</strain>
    </source>
</reference>
<dbReference type="InterPro" id="IPR005829">
    <property type="entry name" value="Sugar_transporter_CS"/>
</dbReference>
<dbReference type="Gene3D" id="1.20.1720.10">
    <property type="entry name" value="Multidrug resistance protein D"/>
    <property type="match status" value="1"/>
</dbReference>
<keyword evidence="6 8" id="KW-1133">Transmembrane helix</keyword>
<keyword evidence="3" id="KW-0813">Transport</keyword>
<dbReference type="PROSITE" id="PS50850">
    <property type="entry name" value="MFS"/>
    <property type="match status" value="1"/>
</dbReference>
<evidence type="ECO:0000256" key="5">
    <source>
        <dbReference type="ARBA" id="ARBA00022692"/>
    </source>
</evidence>
<dbReference type="InterPro" id="IPR020846">
    <property type="entry name" value="MFS_dom"/>
</dbReference>
<evidence type="ECO:0000256" key="4">
    <source>
        <dbReference type="ARBA" id="ARBA00022475"/>
    </source>
</evidence>
<feature type="transmembrane region" description="Helical" evidence="8">
    <location>
        <begin position="129"/>
        <end position="149"/>
    </location>
</feature>
<evidence type="ECO:0000313" key="10">
    <source>
        <dbReference type="EMBL" id="QUX25395.1"/>
    </source>
</evidence>
<proteinExistence type="inferred from homology"/>
<feature type="transmembrane region" description="Helical" evidence="8">
    <location>
        <begin position="218"/>
        <end position="238"/>
    </location>
</feature>
<dbReference type="PANTHER" id="PTHR23502">
    <property type="entry name" value="MAJOR FACILITATOR SUPERFAMILY"/>
    <property type="match status" value="1"/>
</dbReference>
<feature type="transmembrane region" description="Helical" evidence="8">
    <location>
        <begin position="155"/>
        <end position="176"/>
    </location>
</feature>